<keyword evidence="5 13" id="KW-0812">Transmembrane</keyword>
<dbReference type="Proteomes" id="UP001578633">
    <property type="component" value="Chromosome 4"/>
</dbReference>
<keyword evidence="6 13" id="KW-0999">Mitochondrion inner membrane</keyword>
<gene>
    <name evidence="16" type="ORF">ACET3X_004726</name>
</gene>
<feature type="region of interest" description="Disordered" evidence="15">
    <location>
        <begin position="1"/>
        <end position="116"/>
    </location>
</feature>
<evidence type="ECO:0000313" key="16">
    <source>
        <dbReference type="EMBL" id="KAL1796186.1"/>
    </source>
</evidence>
<comment type="similarity">
    <text evidence="2 13">Belongs to the MICOS complex subunit Mic60 family.</text>
</comment>
<evidence type="ECO:0000256" key="15">
    <source>
        <dbReference type="SAM" id="MobiDB-lite"/>
    </source>
</evidence>
<dbReference type="PANTHER" id="PTHR15415:SF7">
    <property type="entry name" value="MICOS COMPLEX SUBUNIT MIC60"/>
    <property type="match status" value="1"/>
</dbReference>
<comment type="caution">
    <text evidence="16">The sequence shown here is derived from an EMBL/GenBank/DDBJ whole genome shotgun (WGS) entry which is preliminary data.</text>
</comment>
<evidence type="ECO:0000256" key="8">
    <source>
        <dbReference type="ARBA" id="ARBA00022989"/>
    </source>
</evidence>
<protein>
    <recommendedName>
        <fullName evidence="4 13">MICOS complex subunit MIC60</fullName>
    </recommendedName>
    <alternativeName>
        <fullName evidence="13">Mitofilin</fullName>
    </alternativeName>
</protein>
<feature type="transmembrane region" description="Helical" evidence="13">
    <location>
        <begin position="126"/>
        <end position="146"/>
    </location>
</feature>
<dbReference type="PANTHER" id="PTHR15415">
    <property type="entry name" value="MITOFILIN"/>
    <property type="match status" value="1"/>
</dbReference>
<evidence type="ECO:0000256" key="3">
    <source>
        <dbReference type="ARBA" id="ARBA00011875"/>
    </source>
</evidence>
<keyword evidence="10 13" id="KW-0496">Mitochondrion</keyword>
<evidence type="ECO:0000256" key="12">
    <source>
        <dbReference type="ARBA" id="ARBA00025571"/>
    </source>
</evidence>
<dbReference type="Pfam" id="PF09731">
    <property type="entry name" value="Mitofilin"/>
    <property type="match status" value="1"/>
</dbReference>
<comment type="function">
    <text evidence="12">Component of the MICOS complex, a large protein complex of the mitochondrial inner membrane that plays crucial roles in the maintenance of crista junctions, inner membrane architecture, and formation of contact sites to the outer membrane. Plays a role in keeping cristae membranes connected to the inner boundary membrane. Also promotes protein import via the mitochondrial intermembrane space assembly (MIA) pathway.</text>
</comment>
<keyword evidence="7" id="KW-0809">Transit peptide</keyword>
<comment type="subunit">
    <text evidence="3 13">Component of the mitochondrial contact site and cristae organizing system (MICOS) complex.</text>
</comment>
<name>A0ABR3UI78_9PLEO</name>
<keyword evidence="9 14" id="KW-0175">Coiled coil</keyword>
<feature type="compositionally biased region" description="Polar residues" evidence="15">
    <location>
        <begin position="232"/>
        <end position="250"/>
    </location>
</feature>
<evidence type="ECO:0000256" key="1">
    <source>
        <dbReference type="ARBA" id="ARBA00004434"/>
    </source>
</evidence>
<evidence type="ECO:0000256" key="13">
    <source>
        <dbReference type="RuleBase" id="RU363000"/>
    </source>
</evidence>
<feature type="compositionally biased region" description="Low complexity" evidence="15">
    <location>
        <begin position="1"/>
        <end position="30"/>
    </location>
</feature>
<evidence type="ECO:0000256" key="5">
    <source>
        <dbReference type="ARBA" id="ARBA00022692"/>
    </source>
</evidence>
<evidence type="ECO:0000313" key="17">
    <source>
        <dbReference type="Proteomes" id="UP001578633"/>
    </source>
</evidence>
<evidence type="ECO:0000256" key="9">
    <source>
        <dbReference type="ARBA" id="ARBA00023054"/>
    </source>
</evidence>
<proteinExistence type="inferred from homology"/>
<evidence type="ECO:0000256" key="4">
    <source>
        <dbReference type="ARBA" id="ARBA00018116"/>
    </source>
</evidence>
<evidence type="ECO:0000256" key="6">
    <source>
        <dbReference type="ARBA" id="ARBA00022792"/>
    </source>
</evidence>
<dbReference type="RefSeq" id="XP_069306770.1">
    <property type="nucleotide sequence ID" value="XM_069451261.1"/>
</dbReference>
<organism evidence="16 17">
    <name type="scientific">Alternaria dauci</name>
    <dbReference type="NCBI Taxonomy" id="48095"/>
    <lineage>
        <taxon>Eukaryota</taxon>
        <taxon>Fungi</taxon>
        <taxon>Dikarya</taxon>
        <taxon>Ascomycota</taxon>
        <taxon>Pezizomycotina</taxon>
        <taxon>Dothideomycetes</taxon>
        <taxon>Pleosporomycetidae</taxon>
        <taxon>Pleosporales</taxon>
        <taxon>Pleosporineae</taxon>
        <taxon>Pleosporaceae</taxon>
        <taxon>Alternaria</taxon>
        <taxon>Alternaria sect. Porri</taxon>
    </lineage>
</organism>
<evidence type="ECO:0000256" key="14">
    <source>
        <dbReference type="SAM" id="Coils"/>
    </source>
</evidence>
<feature type="compositionally biased region" description="Low complexity" evidence="15">
    <location>
        <begin position="42"/>
        <end position="60"/>
    </location>
</feature>
<dbReference type="EMBL" id="JBHGVX010000004">
    <property type="protein sequence ID" value="KAL1796186.1"/>
    <property type="molecule type" value="Genomic_DNA"/>
</dbReference>
<reference evidence="16 17" key="1">
    <citation type="submission" date="2024-09" db="EMBL/GenBank/DDBJ databases">
        <title>T2T genomes of carrot and Alternaria dauci and their utility for understanding host-pathogen interaction during carrot leaf blight disease.</title>
        <authorList>
            <person name="Liu W."/>
            <person name="Xu S."/>
            <person name="Ou C."/>
            <person name="Liu X."/>
            <person name="Zhuang F."/>
            <person name="Deng X.W."/>
        </authorList>
    </citation>
    <scope>NUCLEOTIDE SEQUENCE [LARGE SCALE GENOMIC DNA]</scope>
    <source>
        <strain evidence="16 17">A2016</strain>
    </source>
</reference>
<accession>A0ABR3UI78</accession>
<evidence type="ECO:0000256" key="10">
    <source>
        <dbReference type="ARBA" id="ARBA00023128"/>
    </source>
</evidence>
<evidence type="ECO:0000256" key="7">
    <source>
        <dbReference type="ARBA" id="ARBA00022946"/>
    </source>
</evidence>
<keyword evidence="11 13" id="KW-0472">Membrane</keyword>
<keyword evidence="8 13" id="KW-1133">Transmembrane helix</keyword>
<keyword evidence="17" id="KW-1185">Reference proteome</keyword>
<feature type="coiled-coil region" evidence="14">
    <location>
        <begin position="317"/>
        <end position="411"/>
    </location>
</feature>
<dbReference type="InterPro" id="IPR019133">
    <property type="entry name" value="MIC60"/>
</dbReference>
<evidence type="ECO:0000256" key="2">
    <source>
        <dbReference type="ARBA" id="ARBA00010877"/>
    </source>
</evidence>
<dbReference type="GeneID" id="96085048"/>
<feature type="region of interest" description="Disordered" evidence="15">
    <location>
        <begin position="180"/>
        <end position="259"/>
    </location>
</feature>
<comment type="subcellular location">
    <subcellularLocation>
        <location evidence="1 13">Mitochondrion inner membrane</location>
        <topology evidence="1 13">Single-pass membrane protein</topology>
    </subcellularLocation>
</comment>
<evidence type="ECO:0000256" key="11">
    <source>
        <dbReference type="ARBA" id="ARBA00023136"/>
    </source>
</evidence>
<sequence length="646" mass="70016">MLRASILRARPAARPLARAAARPQWHAAQRFYADDKKSLGETAVPNPAPTTSPSSSPAPVGEGTIPASDVPRAPPAPDSSVLAAVSRDAPAISPTTTPPTGPGSASIAPDPVQPKPKKKRRILRKLLLWLTVLSGLGYAGGVWYSLVSDNFHDFFTEYIPYGEDAVAYFEEREFRRRFPGRAGDARLHPQISGENKVTIPGRSGLTARPVQENKSDLGSKGPHLSAVDANTKPDSTESSGQQPKVSSGTPAQAEEKKTAAVNEVVKEKPATPIAQLDHLSVPSATEPVVQDVVKIVNDIITVINADNAHDGRYNSALDKAKSELAKVVSDINLMKETLHKQTEDKVAAAHAEFDQAAKELITRLDHQMQAQEAQFKEEFENERERLSQSYKQRLQSELDAAQKVYEQKLKNQLLEQSIAMQKSFTANVRERVEAERDGRLGKLNKLSSSVHELEKLTAEWNAVVDANLQTQHLVVAVEAVKSALETQAIPKPFVTELAALKEIANDDPVVAAAIASINPVAYQRGIPSSALLIDRFRRVAAEVRKAALLPEDAGVASHLASLAMSKVLFKKSGLAVGGDVEAVLARTEVLLEEGDLDAAAREMNGLQGWAKVLSRDWLAEARRVLEVRQALDVVATEARLNSLLVE</sequence>